<sequence length="239" mass="25627">MLDLKSDRAGRLGWGVNTDEMLDLKSDLGDGSGPVTSLDGGSAAAVETRARNERVVERRRRGEESKKSDDGDCGGGVGVEKIEGRRMRVESVRVSNELGAANPKSAAFSVVVVNTVSVIVSVLVAAIVLWQRHNISYIFTNGTTVSNAVSELCPCLGVTLILNGIQPVLSRVAVGCGWQAFVAYVNVGCFYIVGVPVGCLLGFKFNFGIKIFMLVGNMVRNDWRNNDANHHIDLGDISN</sequence>
<dbReference type="AlphaFoldDB" id="A0AAD2DKW9"/>
<keyword evidence="3" id="KW-0812">Transmembrane</keyword>
<dbReference type="Proteomes" id="UP000834106">
    <property type="component" value="Chromosome 1"/>
</dbReference>
<evidence type="ECO:0000256" key="3">
    <source>
        <dbReference type="SAM" id="Phobius"/>
    </source>
</evidence>
<evidence type="ECO:0000256" key="1">
    <source>
        <dbReference type="ARBA" id="ARBA00010199"/>
    </source>
</evidence>
<dbReference type="GO" id="GO:0042910">
    <property type="term" value="F:xenobiotic transmembrane transporter activity"/>
    <property type="evidence" value="ECO:0007669"/>
    <property type="project" value="InterPro"/>
</dbReference>
<feature type="transmembrane region" description="Helical" evidence="3">
    <location>
        <begin position="181"/>
        <end position="203"/>
    </location>
</feature>
<evidence type="ECO:0000256" key="2">
    <source>
        <dbReference type="SAM" id="MobiDB-lite"/>
    </source>
</evidence>
<proteinExistence type="inferred from homology"/>
<feature type="compositionally biased region" description="Basic and acidic residues" evidence="2">
    <location>
        <begin position="48"/>
        <end position="70"/>
    </location>
</feature>
<dbReference type="EMBL" id="OU503036">
    <property type="protein sequence ID" value="CAI9755111.1"/>
    <property type="molecule type" value="Genomic_DNA"/>
</dbReference>
<gene>
    <name evidence="4" type="ORF">FPE_LOCUS2542</name>
</gene>
<feature type="region of interest" description="Disordered" evidence="2">
    <location>
        <begin position="23"/>
        <end position="79"/>
    </location>
</feature>
<dbReference type="PANTHER" id="PTHR11206">
    <property type="entry name" value="MULTIDRUG RESISTANCE PROTEIN"/>
    <property type="match status" value="1"/>
</dbReference>
<dbReference type="GO" id="GO:0015297">
    <property type="term" value="F:antiporter activity"/>
    <property type="evidence" value="ECO:0007669"/>
    <property type="project" value="InterPro"/>
</dbReference>
<feature type="transmembrane region" description="Helical" evidence="3">
    <location>
        <begin position="106"/>
        <end position="130"/>
    </location>
</feature>
<dbReference type="Pfam" id="PF01554">
    <property type="entry name" value="MatE"/>
    <property type="match status" value="1"/>
</dbReference>
<keyword evidence="3" id="KW-1133">Transmembrane helix</keyword>
<evidence type="ECO:0000313" key="4">
    <source>
        <dbReference type="EMBL" id="CAI9755111.1"/>
    </source>
</evidence>
<reference evidence="4" key="1">
    <citation type="submission" date="2023-05" db="EMBL/GenBank/DDBJ databases">
        <authorList>
            <person name="Huff M."/>
        </authorList>
    </citation>
    <scope>NUCLEOTIDE SEQUENCE</scope>
</reference>
<evidence type="ECO:0000313" key="5">
    <source>
        <dbReference type="Proteomes" id="UP000834106"/>
    </source>
</evidence>
<keyword evidence="5" id="KW-1185">Reference proteome</keyword>
<accession>A0AAD2DKW9</accession>
<protein>
    <submittedName>
        <fullName evidence="4">Uncharacterized protein</fullName>
    </submittedName>
</protein>
<dbReference type="InterPro" id="IPR002528">
    <property type="entry name" value="MATE_fam"/>
</dbReference>
<keyword evidence="3" id="KW-0472">Membrane</keyword>
<comment type="similarity">
    <text evidence="1">Belongs to the multi antimicrobial extrusion (MATE) (TC 2.A.66.1) family.</text>
</comment>
<name>A0AAD2DKW9_9LAMI</name>
<organism evidence="4 5">
    <name type="scientific">Fraxinus pennsylvanica</name>
    <dbReference type="NCBI Taxonomy" id="56036"/>
    <lineage>
        <taxon>Eukaryota</taxon>
        <taxon>Viridiplantae</taxon>
        <taxon>Streptophyta</taxon>
        <taxon>Embryophyta</taxon>
        <taxon>Tracheophyta</taxon>
        <taxon>Spermatophyta</taxon>
        <taxon>Magnoliopsida</taxon>
        <taxon>eudicotyledons</taxon>
        <taxon>Gunneridae</taxon>
        <taxon>Pentapetalae</taxon>
        <taxon>asterids</taxon>
        <taxon>lamiids</taxon>
        <taxon>Lamiales</taxon>
        <taxon>Oleaceae</taxon>
        <taxon>Oleeae</taxon>
        <taxon>Fraxinus</taxon>
    </lineage>
</organism>
<dbReference type="GO" id="GO:0016020">
    <property type="term" value="C:membrane"/>
    <property type="evidence" value="ECO:0007669"/>
    <property type="project" value="InterPro"/>
</dbReference>